<dbReference type="InterPro" id="IPR040154">
    <property type="entry name" value="Biotinidase/VNN"/>
</dbReference>
<feature type="domain" description="CN hydrolase" evidence="4">
    <location>
        <begin position="31"/>
        <end position="305"/>
    </location>
</feature>
<sequence>MFSASIYVYLISIFFSARLTLQASSPTSNYYIGAVVEYHPVTKGDNGTAIANENAKNYLTFLKTASENEVDIIVFPENALFSGKTYPLNERSNYLPHSTYLPHPKDSKVPCHDTSSNVMEAVKAMSCAAKRHAMYIVINVREKEKCTGENCSKDGHNLYNTNLVFDRTGAIIAKYRKWNLFGEAGMNRTSKPDISTFRTDFDVNFGQFICFDLLFGTPAIKLVREKKVTDIIFSSHWFSELPFLTANQIQTGWSYAHNVNFLGSGYNNPATGSGGSGIYGGKDGHFARVWSEKSANALIVAKIPKIVNGQHSQPINPNDAMVFFYSITEIPTINQQEPVPQQKIKMDDLSPYTTELFQPANGTHNLTICNNDLCCNFTTNTVHRDDMVQGAAKYYRYRFAVFNGVRSFSDIGTGGVEVCSVISCLDENPTSCNQRFDTNTIIVHPTTFNSIVISSVTKDSTNVTRVPLSINTELHPLNVTDFTFVSNKINATHVSLKYTLTKPRKDLMTFAIYGRNFTADGLPKTTSASAQIIPPIYLMSILLIILGIGNTYQVNSLLSFV</sequence>
<dbReference type="Proteomes" id="UP000826195">
    <property type="component" value="Unassembled WGS sequence"/>
</dbReference>
<keyword evidence="3" id="KW-0732">Signal</keyword>
<proteinExistence type="inferred from homology"/>
<dbReference type="GO" id="GO:0016787">
    <property type="term" value="F:hydrolase activity"/>
    <property type="evidence" value="ECO:0007669"/>
    <property type="project" value="UniProtKB-KW"/>
</dbReference>
<evidence type="ECO:0000256" key="3">
    <source>
        <dbReference type="SAM" id="SignalP"/>
    </source>
</evidence>
<dbReference type="SUPFAM" id="SSF56317">
    <property type="entry name" value="Carbon-nitrogen hydrolase"/>
    <property type="match status" value="1"/>
</dbReference>
<comment type="caution">
    <text evidence="5">The sequence shown here is derived from an EMBL/GenBank/DDBJ whole genome shotgun (WGS) entry which is preliminary data.</text>
</comment>
<gene>
    <name evidence="5" type="ORF">KQX54_006926</name>
</gene>
<feature type="signal peptide" evidence="3">
    <location>
        <begin position="1"/>
        <end position="22"/>
    </location>
</feature>
<dbReference type="PANTHER" id="PTHR10609">
    <property type="entry name" value="BIOTINIDASE-RELATED"/>
    <property type="match status" value="1"/>
</dbReference>
<keyword evidence="2" id="KW-0378">Hydrolase</keyword>
<dbReference type="EMBL" id="JAHXZJ010001864">
    <property type="protein sequence ID" value="KAH0549208.1"/>
    <property type="molecule type" value="Genomic_DNA"/>
</dbReference>
<name>A0AAV7IC39_COTGL</name>
<dbReference type="AlphaFoldDB" id="A0AAV7IC39"/>
<reference evidence="5 6" key="1">
    <citation type="journal article" date="2021" name="J. Hered.">
        <title>A chromosome-level genome assembly of the parasitoid wasp, Cotesia glomerata (Hymenoptera: Braconidae).</title>
        <authorList>
            <person name="Pinto B.J."/>
            <person name="Weis J.J."/>
            <person name="Gamble T."/>
            <person name="Ode P.J."/>
            <person name="Paul R."/>
            <person name="Zaspel J.M."/>
        </authorList>
    </citation>
    <scope>NUCLEOTIDE SEQUENCE [LARGE SCALE GENOMIC DNA]</scope>
    <source>
        <strain evidence="5">CgM1</strain>
    </source>
</reference>
<organism evidence="5 6">
    <name type="scientific">Cotesia glomerata</name>
    <name type="common">Lepidopteran parasitic wasp</name>
    <name type="synonym">Apanteles glomeratus</name>
    <dbReference type="NCBI Taxonomy" id="32391"/>
    <lineage>
        <taxon>Eukaryota</taxon>
        <taxon>Metazoa</taxon>
        <taxon>Ecdysozoa</taxon>
        <taxon>Arthropoda</taxon>
        <taxon>Hexapoda</taxon>
        <taxon>Insecta</taxon>
        <taxon>Pterygota</taxon>
        <taxon>Neoptera</taxon>
        <taxon>Endopterygota</taxon>
        <taxon>Hymenoptera</taxon>
        <taxon>Apocrita</taxon>
        <taxon>Ichneumonoidea</taxon>
        <taxon>Braconidae</taxon>
        <taxon>Microgastrinae</taxon>
        <taxon>Cotesia</taxon>
    </lineage>
</organism>
<dbReference type="PROSITE" id="PS50263">
    <property type="entry name" value="CN_HYDROLASE"/>
    <property type="match status" value="1"/>
</dbReference>
<keyword evidence="6" id="KW-1185">Reference proteome</keyword>
<dbReference type="Pfam" id="PF19018">
    <property type="entry name" value="Vanin_C"/>
    <property type="match status" value="1"/>
</dbReference>
<feature type="chain" id="PRO_5043742501" description="CN hydrolase domain-containing protein" evidence="3">
    <location>
        <begin position="23"/>
        <end position="561"/>
    </location>
</feature>
<dbReference type="InterPro" id="IPR043957">
    <property type="entry name" value="Vanin_C"/>
</dbReference>
<dbReference type="InterPro" id="IPR003010">
    <property type="entry name" value="C-N_Hydrolase"/>
</dbReference>
<dbReference type="Gene3D" id="3.60.110.10">
    <property type="entry name" value="Carbon-nitrogen hydrolase"/>
    <property type="match status" value="1"/>
</dbReference>
<evidence type="ECO:0000259" key="4">
    <source>
        <dbReference type="PROSITE" id="PS50263"/>
    </source>
</evidence>
<evidence type="ECO:0000313" key="5">
    <source>
        <dbReference type="EMBL" id="KAH0549208.1"/>
    </source>
</evidence>
<evidence type="ECO:0000313" key="6">
    <source>
        <dbReference type="Proteomes" id="UP000826195"/>
    </source>
</evidence>
<comment type="similarity">
    <text evidence="1">Belongs to the carbon-nitrogen hydrolase superfamily. BTD/VNN family.</text>
</comment>
<evidence type="ECO:0000256" key="2">
    <source>
        <dbReference type="ARBA" id="ARBA00022801"/>
    </source>
</evidence>
<protein>
    <recommendedName>
        <fullName evidence="4">CN hydrolase domain-containing protein</fullName>
    </recommendedName>
</protein>
<dbReference type="PANTHER" id="PTHR10609:SF14">
    <property type="entry name" value="BIOTINIDASE"/>
    <property type="match status" value="1"/>
</dbReference>
<dbReference type="InterPro" id="IPR036526">
    <property type="entry name" value="C-N_Hydrolase_sf"/>
</dbReference>
<dbReference type="Pfam" id="PF00795">
    <property type="entry name" value="CN_hydrolase"/>
    <property type="match status" value="1"/>
</dbReference>
<evidence type="ECO:0000256" key="1">
    <source>
        <dbReference type="ARBA" id="ARBA00008225"/>
    </source>
</evidence>
<accession>A0AAV7IC39</accession>